<dbReference type="GO" id="GO:0016491">
    <property type="term" value="F:oxidoreductase activity"/>
    <property type="evidence" value="ECO:0007669"/>
    <property type="project" value="InterPro"/>
</dbReference>
<dbReference type="PANTHER" id="PTHR48267">
    <property type="entry name" value="CUPREDOXIN SUPERFAMILY PROTEIN"/>
    <property type="match status" value="1"/>
</dbReference>
<dbReference type="EMBL" id="CP033972">
    <property type="protein sequence ID" value="AZG44390.1"/>
    <property type="molecule type" value="Genomic_DNA"/>
</dbReference>
<feature type="domain" description="Plastocyanin-like" evidence="4">
    <location>
        <begin position="152"/>
        <end position="221"/>
    </location>
</feature>
<dbReference type="AlphaFoldDB" id="A0A3G8JJK2"/>
<keyword evidence="5" id="KW-0167">Capsid protein</keyword>
<dbReference type="PANTHER" id="PTHR48267:SF1">
    <property type="entry name" value="BILIRUBIN OXIDASE"/>
    <property type="match status" value="1"/>
</dbReference>
<feature type="compositionally biased region" description="Pro residues" evidence="2">
    <location>
        <begin position="33"/>
        <end position="53"/>
    </location>
</feature>
<dbReference type="Pfam" id="PF07731">
    <property type="entry name" value="Cu-oxidase_2"/>
    <property type="match status" value="1"/>
</dbReference>
<keyword evidence="5" id="KW-0946">Virion</keyword>
<dbReference type="RefSeq" id="WP_164473725.1">
    <property type="nucleotide sequence ID" value="NZ_CP033972.1"/>
</dbReference>
<dbReference type="InterPro" id="IPR006311">
    <property type="entry name" value="TAT_signal"/>
</dbReference>
<feature type="compositionally biased region" description="Pro residues" evidence="2">
    <location>
        <begin position="406"/>
        <end position="417"/>
    </location>
</feature>
<feature type="region of interest" description="Disordered" evidence="2">
    <location>
        <begin position="29"/>
        <end position="57"/>
    </location>
</feature>
<dbReference type="KEGG" id="gom:D7316_00975"/>
<evidence type="ECO:0000259" key="3">
    <source>
        <dbReference type="Pfam" id="PF07731"/>
    </source>
</evidence>
<dbReference type="CDD" id="cd13844">
    <property type="entry name" value="CuRO_1_BOD_CotA_like"/>
    <property type="match status" value="1"/>
</dbReference>
<dbReference type="GO" id="GO:0005507">
    <property type="term" value="F:copper ion binding"/>
    <property type="evidence" value="ECO:0007669"/>
    <property type="project" value="InterPro"/>
</dbReference>
<dbReference type="Pfam" id="PF07732">
    <property type="entry name" value="Cu-oxidase_3"/>
    <property type="match status" value="1"/>
</dbReference>
<evidence type="ECO:0000313" key="5">
    <source>
        <dbReference type="EMBL" id="AZG44390.1"/>
    </source>
</evidence>
<evidence type="ECO:0000259" key="4">
    <source>
        <dbReference type="Pfam" id="PF07732"/>
    </source>
</evidence>
<feature type="domain" description="Plastocyanin-like" evidence="3">
    <location>
        <begin position="446"/>
        <end position="506"/>
    </location>
</feature>
<evidence type="ECO:0000256" key="2">
    <source>
        <dbReference type="SAM" id="MobiDB-lite"/>
    </source>
</evidence>
<dbReference type="InterPro" id="IPR011706">
    <property type="entry name" value="Cu-oxidase_C"/>
</dbReference>
<proteinExistence type="inferred from homology"/>
<name>A0A3G8JJK2_9ACTN</name>
<dbReference type="Gene3D" id="2.60.40.420">
    <property type="entry name" value="Cupredoxins - blue copper proteins"/>
    <property type="match status" value="3"/>
</dbReference>
<dbReference type="InterPro" id="IPR008972">
    <property type="entry name" value="Cupredoxin"/>
</dbReference>
<accession>A0A3G8JJK2</accession>
<dbReference type="PROSITE" id="PS51318">
    <property type="entry name" value="TAT"/>
    <property type="match status" value="1"/>
</dbReference>
<keyword evidence="6" id="KW-1185">Reference proteome</keyword>
<dbReference type="InterPro" id="IPR045087">
    <property type="entry name" value="Cu-oxidase_fam"/>
</dbReference>
<evidence type="ECO:0000256" key="1">
    <source>
        <dbReference type="ARBA" id="ARBA00010609"/>
    </source>
</evidence>
<dbReference type="Proteomes" id="UP000271469">
    <property type="component" value="Chromosome"/>
</dbReference>
<dbReference type="InterPro" id="IPR011707">
    <property type="entry name" value="Cu-oxidase-like_N"/>
</dbReference>
<sequence>MGEISRRALLVGGLALGGLAATEAAGTAAARPPSVPLPPLPGNLPPQPQPPFNSPLNFASPQLPRFVDDLVVMPSAAAGGLLVARESVHRYHRDLPVTRAWGYGPHINGPVLEAQSEVEARIGFRNELGRHVLAADVDTTMMGVGEADRVRPRMVVHLHGAPTRPDHDGHPMISWRPGATAQHRYDNRQEAATLWYHDHAMGITRLNVQAGLAGFYLVRDRFDTGRADNPLGLPAGDHELPLMIADRTFNADGTLQARQVVFLPQGGNQGGLWGDVAVVNGVAWPTHDVARGLYRLRLCNGANSRTFRLAFGNGMRFWVIGSDQGLLEHPEPITALTLVPGERADVLVDFGSLGDGEAVELCNVASNSIGNTLFMVPPLTSVMRFVARGRPMRTGAVPTRLRGRPGLPPALPKPAPPQRRRTMTLMWTANAAHSLPLPIRAMLLINNLGFMSDDVEVVRAGTVERWDIVNTLPFEHPIHIHLARFRVIGRRALNSAAYMAADPPPVDVDRRWAPPADRFVFGPTQPPEPAERGYKDTVHCPEDSVTSLLVEWPSASDLGFDPDAVIRVPAGAESVRMESAGGAHAGAGPRHQVHRGHHHTGIKGYVWHCHNLDHEDHDMMQRIRVKA</sequence>
<dbReference type="SUPFAM" id="SSF49503">
    <property type="entry name" value="Cupredoxins"/>
    <property type="match status" value="3"/>
</dbReference>
<gene>
    <name evidence="5" type="primary">cotA</name>
    <name evidence="5" type="ORF">D7316_00975</name>
</gene>
<protein>
    <submittedName>
        <fullName evidence="5">Spore coat protein A</fullName>
    </submittedName>
</protein>
<comment type="similarity">
    <text evidence="1">Belongs to the multicopper oxidase family.</text>
</comment>
<organism evidence="5 6">
    <name type="scientific">Gordonia insulae</name>
    <dbReference type="NCBI Taxonomy" id="2420509"/>
    <lineage>
        <taxon>Bacteria</taxon>
        <taxon>Bacillati</taxon>
        <taxon>Actinomycetota</taxon>
        <taxon>Actinomycetes</taxon>
        <taxon>Mycobacteriales</taxon>
        <taxon>Gordoniaceae</taxon>
        <taxon>Gordonia</taxon>
    </lineage>
</organism>
<reference evidence="5 6" key="1">
    <citation type="submission" date="2018-11" db="EMBL/GenBank/DDBJ databases">
        <title>Gordonia insulae sp. nov., isolated from an island soil.</title>
        <authorList>
            <person name="Kim Y.S."/>
            <person name="Kim S.B."/>
        </authorList>
    </citation>
    <scope>NUCLEOTIDE SEQUENCE [LARGE SCALE GENOMIC DNA]</scope>
    <source>
        <strain evidence="5 6">MMS17-SY073</strain>
    </source>
</reference>
<evidence type="ECO:0000313" key="6">
    <source>
        <dbReference type="Proteomes" id="UP000271469"/>
    </source>
</evidence>
<feature type="region of interest" description="Disordered" evidence="2">
    <location>
        <begin position="396"/>
        <end position="418"/>
    </location>
</feature>